<dbReference type="Proteomes" id="UP000249340">
    <property type="component" value="Chromosome"/>
</dbReference>
<dbReference type="AlphaFoldDB" id="A0A345STB7"/>
<keyword evidence="3" id="KW-1185">Reference proteome</keyword>
<feature type="region of interest" description="Disordered" evidence="1">
    <location>
        <begin position="102"/>
        <end position="151"/>
    </location>
</feature>
<protein>
    <submittedName>
        <fullName evidence="2">Uncharacterized protein</fullName>
    </submittedName>
</protein>
<name>A0A345STB7_9ACTN</name>
<dbReference type="KEGG" id="stri:C7M71_005405"/>
<evidence type="ECO:0000313" key="3">
    <source>
        <dbReference type="Proteomes" id="UP000249340"/>
    </source>
</evidence>
<feature type="compositionally biased region" description="Polar residues" evidence="1">
    <location>
        <begin position="109"/>
        <end position="118"/>
    </location>
</feature>
<organism evidence="2 3">
    <name type="scientific">Peterkaempfera bronchialis</name>
    <dbReference type="NCBI Taxonomy" id="2126346"/>
    <lineage>
        <taxon>Bacteria</taxon>
        <taxon>Bacillati</taxon>
        <taxon>Actinomycetota</taxon>
        <taxon>Actinomycetes</taxon>
        <taxon>Kitasatosporales</taxon>
        <taxon>Streptomycetaceae</taxon>
        <taxon>Peterkaempfera</taxon>
    </lineage>
</organism>
<feature type="region of interest" description="Disordered" evidence="1">
    <location>
        <begin position="52"/>
        <end position="79"/>
    </location>
</feature>
<accession>A0A345STB7</accession>
<evidence type="ECO:0000256" key="1">
    <source>
        <dbReference type="SAM" id="MobiDB-lite"/>
    </source>
</evidence>
<reference evidence="3" key="1">
    <citation type="submission" date="2018-07" db="EMBL/GenBank/DDBJ databases">
        <title>Streptacidiphilus bronchialis DSM 106435 chromosome.</title>
        <authorList>
            <person name="Batra D."/>
            <person name="Gulvik C.A."/>
        </authorList>
    </citation>
    <scope>NUCLEOTIDE SEQUENCE [LARGE SCALE GENOMIC DNA]</scope>
    <source>
        <strain evidence="3">DSM 106435</strain>
    </source>
</reference>
<proteinExistence type="predicted"/>
<evidence type="ECO:0000313" key="2">
    <source>
        <dbReference type="EMBL" id="AXI76972.1"/>
    </source>
</evidence>
<dbReference type="EMBL" id="CP031264">
    <property type="protein sequence ID" value="AXI76972.1"/>
    <property type="molecule type" value="Genomic_DNA"/>
</dbReference>
<gene>
    <name evidence="2" type="ORF">C7M71_005405</name>
</gene>
<sequence length="151" mass="16358">MQREAPVHRRPPRDRRTGGRWRCTVLGALSTLAPLAFGGGVHLYIVIARHMRGEDAETRPRTTTPKYNDPTLSRLDRLDEPPAVQTEAVRFAAAGPVHTELLATDRTKVTLQKTTNGPTGPAQAEPGPVREGGSVQDPSGPVREGQACPVR</sequence>